<dbReference type="Pfam" id="PF14111">
    <property type="entry name" value="DUF4283"/>
    <property type="match status" value="1"/>
</dbReference>
<dbReference type="EMBL" id="JAPFFJ010000034">
    <property type="protein sequence ID" value="KAJ6397272.1"/>
    <property type="molecule type" value="Genomic_DNA"/>
</dbReference>
<protein>
    <recommendedName>
        <fullName evidence="2">DUF4283 domain-containing protein</fullName>
    </recommendedName>
</protein>
<dbReference type="Proteomes" id="UP001162972">
    <property type="component" value="Unassembled WGS sequence"/>
</dbReference>
<organism evidence="3 4">
    <name type="scientific">Salix udensis</name>
    <dbReference type="NCBI Taxonomy" id="889485"/>
    <lineage>
        <taxon>Eukaryota</taxon>
        <taxon>Viridiplantae</taxon>
        <taxon>Streptophyta</taxon>
        <taxon>Embryophyta</taxon>
        <taxon>Tracheophyta</taxon>
        <taxon>Spermatophyta</taxon>
        <taxon>Magnoliopsida</taxon>
        <taxon>eudicotyledons</taxon>
        <taxon>Gunneridae</taxon>
        <taxon>Pentapetalae</taxon>
        <taxon>rosids</taxon>
        <taxon>fabids</taxon>
        <taxon>Malpighiales</taxon>
        <taxon>Salicaceae</taxon>
        <taxon>Saliceae</taxon>
        <taxon>Salix</taxon>
    </lineage>
</organism>
<evidence type="ECO:0000256" key="1">
    <source>
        <dbReference type="SAM" id="MobiDB-lite"/>
    </source>
</evidence>
<feature type="compositionally biased region" description="Polar residues" evidence="1">
    <location>
        <begin position="1"/>
        <end position="12"/>
    </location>
</feature>
<gene>
    <name evidence="3" type="ORF">OIU84_020274</name>
</gene>
<keyword evidence="4" id="KW-1185">Reference proteome</keyword>
<feature type="region of interest" description="Disordered" evidence="1">
    <location>
        <begin position="1"/>
        <end position="23"/>
    </location>
</feature>
<dbReference type="PANTHER" id="PTHR31286">
    <property type="entry name" value="GLYCINE-RICH CELL WALL STRUCTURAL PROTEIN 1.8-LIKE"/>
    <property type="match status" value="1"/>
</dbReference>
<evidence type="ECO:0000259" key="2">
    <source>
        <dbReference type="Pfam" id="PF14111"/>
    </source>
</evidence>
<accession>A0AAD6NN47</accession>
<feature type="region of interest" description="Disordered" evidence="1">
    <location>
        <begin position="356"/>
        <end position="394"/>
    </location>
</feature>
<dbReference type="AlphaFoldDB" id="A0AAD6NN47"/>
<evidence type="ECO:0000313" key="4">
    <source>
        <dbReference type="Proteomes" id="UP001162972"/>
    </source>
</evidence>
<dbReference type="InterPro" id="IPR025558">
    <property type="entry name" value="DUF4283"/>
</dbReference>
<proteinExistence type="predicted"/>
<comment type="caution">
    <text evidence="3">The sequence shown here is derived from an EMBL/GenBank/DDBJ whole genome shotgun (WGS) entry which is preliminary data.</text>
</comment>
<dbReference type="SUPFAM" id="SSF56219">
    <property type="entry name" value="DNase I-like"/>
    <property type="match status" value="1"/>
</dbReference>
<evidence type="ECO:0000313" key="3">
    <source>
        <dbReference type="EMBL" id="KAJ6397272.1"/>
    </source>
</evidence>
<dbReference type="Gene3D" id="3.60.10.10">
    <property type="entry name" value="Endonuclease/exonuclease/phosphatase"/>
    <property type="match status" value="1"/>
</dbReference>
<reference evidence="3" key="2">
    <citation type="journal article" date="2023" name="Int. J. Mol. Sci.">
        <title>De Novo Assembly and Annotation of 11 Diverse Shrub Willow (Salix) Genomes Reveals Novel Gene Organization in Sex-Linked Regions.</title>
        <authorList>
            <person name="Hyden B."/>
            <person name="Feng K."/>
            <person name="Yates T.B."/>
            <person name="Jawdy S."/>
            <person name="Cereghino C."/>
            <person name="Smart L.B."/>
            <person name="Muchero W."/>
        </authorList>
    </citation>
    <scope>NUCLEOTIDE SEQUENCE</scope>
    <source>
        <tissue evidence="3">Shoot tip</tissue>
    </source>
</reference>
<sequence length="673" mass="75408">MKPNTQTQSLPKANQPPALPPNTSWAEKVKISESSSRFQLDPIPRRTQGGQLCIPEEMLLNNLSQWNWSMVGFIPGFKMSHRMVNTIASRVWRSYGLEQVTTMNNGFMLFRFKTEAEMQAVMERGSWLFGGKAILLQQWYPGYKFDKNMISKLPVWIRLHGLPFPLWSQAGLSLAASMVGRPLSCDAQTYNCQRLEFARLCVEIDAALPKVTSFEVVSPLSSEPITVEVEYEWLPPHCHTCKLYGHSCKRGRQTSQDGDALHEPEPPVIQTVTQKNPTAPIAKVPTPQITLANKIVPEKTPPIVTEVVKTGIEPRGKDIIPPEGTSKYTAIVHFGNVLETCHTSKMDSLGSQSIASIQREESLEESSASIAPVQDHESPPFMPPKAAKKKKGGKNKKFNINGWDFISNATVDEKCRILIGWNTMDYSLTCIHSTAQWITCEAFSMATSSSLIITYVYGDFNTMMCSDQKVGGDSRWLNHHEDFQRAAHQAQLIPLPYNGMKFTWTNGQPGHRNIQEKLDWALGNSCVLQDWPATLATFHPRSISDHCAITLKLSKAQAVRPSQFKFINTWTSRDDYLPTVSSAWQMATTGNPIRRLLTKLQRVKTALKTMHRNHTSNISDRVSKAKQSWDQAQKALDLNPRDANLLACEREAAATYGKPGTVFVACKMEMVAS</sequence>
<dbReference type="InterPro" id="IPR036691">
    <property type="entry name" value="Endo/exonu/phosph_ase_sf"/>
</dbReference>
<name>A0AAD6NN47_9ROSI</name>
<dbReference type="InterPro" id="IPR040256">
    <property type="entry name" value="At4g02000-like"/>
</dbReference>
<dbReference type="PANTHER" id="PTHR31286:SF99">
    <property type="entry name" value="DUF4283 DOMAIN-CONTAINING PROTEIN"/>
    <property type="match status" value="1"/>
</dbReference>
<feature type="domain" description="DUF4283" evidence="2">
    <location>
        <begin position="64"/>
        <end position="146"/>
    </location>
</feature>
<reference evidence="3" key="1">
    <citation type="submission" date="2022-10" db="EMBL/GenBank/DDBJ databases">
        <authorList>
            <person name="Hyden B.L."/>
            <person name="Feng K."/>
            <person name="Yates T."/>
            <person name="Jawdy S."/>
            <person name="Smart L.B."/>
            <person name="Muchero W."/>
        </authorList>
    </citation>
    <scope>NUCLEOTIDE SEQUENCE</scope>
    <source>
        <tissue evidence="3">Shoot tip</tissue>
    </source>
</reference>